<dbReference type="SMART" id="SM00871">
    <property type="entry name" value="AraC_E_bind"/>
    <property type="match status" value="1"/>
</dbReference>
<evidence type="ECO:0000259" key="1">
    <source>
        <dbReference type="SMART" id="SM00871"/>
    </source>
</evidence>
<gene>
    <name evidence="2" type="ORF">Vau01_008460</name>
</gene>
<dbReference type="Gene3D" id="3.20.80.10">
    <property type="entry name" value="Regulatory factor, effector binding domain"/>
    <property type="match status" value="1"/>
</dbReference>
<evidence type="ECO:0000313" key="2">
    <source>
        <dbReference type="EMBL" id="GIJ53330.1"/>
    </source>
</evidence>
<accession>A0A8J3Z173</accession>
<name>A0A8J3Z173_9ACTN</name>
<dbReference type="Proteomes" id="UP000612585">
    <property type="component" value="Unassembled WGS sequence"/>
</dbReference>
<dbReference type="Pfam" id="PF06445">
    <property type="entry name" value="GyrI-like"/>
    <property type="match status" value="1"/>
</dbReference>
<dbReference type="InterPro" id="IPR010499">
    <property type="entry name" value="AraC_E-bd"/>
</dbReference>
<dbReference type="RefSeq" id="WP_203987392.1">
    <property type="nucleotide sequence ID" value="NZ_BOPG01000006.1"/>
</dbReference>
<dbReference type="SUPFAM" id="SSF55136">
    <property type="entry name" value="Probable bacterial effector-binding domain"/>
    <property type="match status" value="1"/>
</dbReference>
<keyword evidence="3" id="KW-1185">Reference proteome</keyword>
<evidence type="ECO:0000313" key="3">
    <source>
        <dbReference type="Proteomes" id="UP000612585"/>
    </source>
</evidence>
<protein>
    <submittedName>
        <fullName evidence="2">DNA gyrase inhibitor</fullName>
    </submittedName>
</protein>
<reference evidence="2" key="1">
    <citation type="submission" date="2021-01" db="EMBL/GenBank/DDBJ databases">
        <title>Whole genome shotgun sequence of Virgisporangium aurantiacum NBRC 16421.</title>
        <authorList>
            <person name="Komaki H."/>
            <person name="Tamura T."/>
        </authorList>
    </citation>
    <scope>NUCLEOTIDE SEQUENCE</scope>
    <source>
        <strain evidence="2">NBRC 16421</strain>
    </source>
</reference>
<proteinExistence type="predicted"/>
<dbReference type="AlphaFoldDB" id="A0A8J3Z173"/>
<dbReference type="EMBL" id="BOPG01000006">
    <property type="protein sequence ID" value="GIJ53330.1"/>
    <property type="molecule type" value="Genomic_DNA"/>
</dbReference>
<organism evidence="2 3">
    <name type="scientific">Virgisporangium aurantiacum</name>
    <dbReference type="NCBI Taxonomy" id="175570"/>
    <lineage>
        <taxon>Bacteria</taxon>
        <taxon>Bacillati</taxon>
        <taxon>Actinomycetota</taxon>
        <taxon>Actinomycetes</taxon>
        <taxon>Micromonosporales</taxon>
        <taxon>Micromonosporaceae</taxon>
        <taxon>Virgisporangium</taxon>
    </lineage>
</organism>
<dbReference type="InterPro" id="IPR029442">
    <property type="entry name" value="GyrI-like"/>
</dbReference>
<dbReference type="InterPro" id="IPR011256">
    <property type="entry name" value="Reg_factor_effector_dom_sf"/>
</dbReference>
<comment type="caution">
    <text evidence="2">The sequence shown here is derived from an EMBL/GenBank/DDBJ whole genome shotgun (WGS) entry which is preliminary data.</text>
</comment>
<feature type="domain" description="AraC effector-binding" evidence="1">
    <location>
        <begin position="1"/>
        <end position="158"/>
    </location>
</feature>
<sequence>MRIVERAAQPYRGITRHITMTTFHEIADRFPDIFGWLAERGVEWVDAPFFRYHVVDMDGQLEVEAGVPVPPNSAIPASDEDVTAGVLPAGRYVVTTHVGHPQELVAVTQRLLDWAEEHGESFDQDGDHWAARLEFYRTDPAVEPDMNKWEVELAFKLAD</sequence>